<gene>
    <name evidence="1" type="ORF">APZ42_020391</name>
</gene>
<dbReference type="PANTHER" id="PTHR46409">
    <property type="entry name" value="HTH PSQ-TYPE DOMAIN-CONTAINING PROTEIN"/>
    <property type="match status" value="1"/>
</dbReference>
<dbReference type="AlphaFoldDB" id="A0A162CCX1"/>
<organism evidence="1 2">
    <name type="scientific">Daphnia magna</name>
    <dbReference type="NCBI Taxonomy" id="35525"/>
    <lineage>
        <taxon>Eukaryota</taxon>
        <taxon>Metazoa</taxon>
        <taxon>Ecdysozoa</taxon>
        <taxon>Arthropoda</taxon>
        <taxon>Crustacea</taxon>
        <taxon>Branchiopoda</taxon>
        <taxon>Diplostraca</taxon>
        <taxon>Cladocera</taxon>
        <taxon>Anomopoda</taxon>
        <taxon>Daphniidae</taxon>
        <taxon>Daphnia</taxon>
    </lineage>
</organism>
<evidence type="ECO:0000313" key="1">
    <source>
        <dbReference type="EMBL" id="KZS14292.1"/>
    </source>
</evidence>
<dbReference type="PANTHER" id="PTHR46409:SF1">
    <property type="entry name" value="HTH PSQ-TYPE DOMAIN-CONTAINING PROTEIN"/>
    <property type="match status" value="1"/>
</dbReference>
<keyword evidence="2" id="KW-1185">Reference proteome</keyword>
<accession>A0A162CCX1</accession>
<protein>
    <submittedName>
        <fullName evidence="1">Uncharacterized protein</fullName>
    </submittedName>
</protein>
<dbReference type="Proteomes" id="UP000076858">
    <property type="component" value="Unassembled WGS sequence"/>
</dbReference>
<dbReference type="EMBL" id="LRGB01000988">
    <property type="protein sequence ID" value="KZS14292.1"/>
    <property type="molecule type" value="Genomic_DNA"/>
</dbReference>
<comment type="caution">
    <text evidence="1">The sequence shown here is derived from an EMBL/GenBank/DDBJ whole genome shotgun (WGS) entry which is preliminary data.</text>
</comment>
<sequence length="312" mass="34877">MPEPSKSNCNEYLLMISTAARFGIGKRALCEIGNGLLTDLGIINDQNRLRTTKILRQFRKYGVRLSNCTVNAGGLLCLMFDGRKDFTLSRLGRDVVKEEHIVILEEPGSIYKEHITPKSGKAVDIADDLISFITKTSSKQTLRVIGAEGTAVNTGCENGVITLLETKLSRHLQWAICILHLNELPLRHLFKLMDGSTSGPSSFKGPIGCVIVNDLRSLPIEKFRRIEGRVPKLNQEVISKFTGDQRYFYEMARAIQAGSISLTLSKRSPGKICESRWLTKANRIMRLYVATKKPSNTLSRLVFIILNFYAPS</sequence>
<proteinExistence type="predicted"/>
<reference evidence="1 2" key="1">
    <citation type="submission" date="2016-03" db="EMBL/GenBank/DDBJ databases">
        <title>EvidentialGene: Evidence-directed Construction of Genes on Genomes.</title>
        <authorList>
            <person name="Gilbert D.G."/>
            <person name="Choi J.-H."/>
            <person name="Mockaitis K."/>
            <person name="Colbourne J."/>
            <person name="Pfrender M."/>
        </authorList>
    </citation>
    <scope>NUCLEOTIDE SEQUENCE [LARGE SCALE GENOMIC DNA]</scope>
    <source>
        <strain evidence="1 2">Xinb3</strain>
        <tissue evidence="1">Complete organism</tissue>
    </source>
</reference>
<evidence type="ECO:0000313" key="2">
    <source>
        <dbReference type="Proteomes" id="UP000076858"/>
    </source>
</evidence>
<name>A0A162CCX1_9CRUS</name>